<reference evidence="2" key="1">
    <citation type="journal article" date="2012" name="Nat. Biotechnol.">
        <title>Reference genome sequence of the model plant Setaria.</title>
        <authorList>
            <person name="Bennetzen J.L."/>
            <person name="Schmutz J."/>
            <person name="Wang H."/>
            <person name="Percifield R."/>
            <person name="Hawkins J."/>
            <person name="Pontaroli A.C."/>
            <person name="Estep M."/>
            <person name="Feng L."/>
            <person name="Vaughn J.N."/>
            <person name="Grimwood J."/>
            <person name="Jenkins J."/>
            <person name="Barry K."/>
            <person name="Lindquist E."/>
            <person name="Hellsten U."/>
            <person name="Deshpande S."/>
            <person name="Wang X."/>
            <person name="Wu X."/>
            <person name="Mitros T."/>
            <person name="Triplett J."/>
            <person name="Yang X."/>
            <person name="Ye C.Y."/>
            <person name="Mauro-Herrera M."/>
            <person name="Wang L."/>
            <person name="Li P."/>
            <person name="Sharma M."/>
            <person name="Sharma R."/>
            <person name="Ronald P.C."/>
            <person name="Panaud O."/>
            <person name="Kellogg E.A."/>
            <person name="Brutnell T.P."/>
            <person name="Doust A.N."/>
            <person name="Tuskan G.A."/>
            <person name="Rokhsar D."/>
            <person name="Devos K.M."/>
        </authorList>
    </citation>
    <scope>NUCLEOTIDE SEQUENCE [LARGE SCALE GENOMIC DNA]</scope>
    <source>
        <strain evidence="2">cv. Yugu1</strain>
    </source>
</reference>
<sequence length="38" mass="4354">MLAPAPKCKKPLPCKEHSLYGEWSAILHRSYMVHNFGI</sequence>
<name>K3XUB1_SETIT</name>
<dbReference type="Gramene" id="KQL05235">
    <property type="protein sequence ID" value="KQL05235"/>
    <property type="gene ID" value="SETIT_005518mg"/>
</dbReference>
<dbReference type="Proteomes" id="UP000004995">
    <property type="component" value="Unassembled WGS sequence"/>
</dbReference>
<dbReference type="HOGENOM" id="CLU_3336487_0_0_1"/>
<reference evidence="1" key="2">
    <citation type="submission" date="2018-08" db="UniProtKB">
        <authorList>
            <consortium name="EnsemblPlants"/>
        </authorList>
    </citation>
    <scope>IDENTIFICATION</scope>
    <source>
        <strain evidence="1">Yugu1</strain>
    </source>
</reference>
<organism evidence="1 2">
    <name type="scientific">Setaria italica</name>
    <name type="common">Foxtail millet</name>
    <name type="synonym">Panicum italicum</name>
    <dbReference type="NCBI Taxonomy" id="4555"/>
    <lineage>
        <taxon>Eukaryota</taxon>
        <taxon>Viridiplantae</taxon>
        <taxon>Streptophyta</taxon>
        <taxon>Embryophyta</taxon>
        <taxon>Tracheophyta</taxon>
        <taxon>Spermatophyta</taxon>
        <taxon>Magnoliopsida</taxon>
        <taxon>Liliopsida</taxon>
        <taxon>Poales</taxon>
        <taxon>Poaceae</taxon>
        <taxon>PACMAD clade</taxon>
        <taxon>Panicoideae</taxon>
        <taxon>Panicodae</taxon>
        <taxon>Paniceae</taxon>
        <taxon>Cenchrinae</taxon>
        <taxon>Setaria</taxon>
    </lineage>
</organism>
<protein>
    <submittedName>
        <fullName evidence="1">Uncharacterized protein</fullName>
    </submittedName>
</protein>
<evidence type="ECO:0000313" key="1">
    <source>
        <dbReference type="EnsemblPlants" id="KQL05235"/>
    </source>
</evidence>
<keyword evidence="2" id="KW-1185">Reference proteome</keyword>
<dbReference type="EnsemblPlants" id="KQL05235">
    <property type="protein sequence ID" value="KQL05235"/>
    <property type="gene ID" value="SETIT_005518mg"/>
</dbReference>
<dbReference type="InParanoid" id="K3XUB1"/>
<accession>K3XUB1</accession>
<proteinExistence type="predicted"/>
<dbReference type="AlphaFoldDB" id="K3XUB1"/>
<dbReference type="EMBL" id="AGNK02003017">
    <property type="status" value="NOT_ANNOTATED_CDS"/>
    <property type="molecule type" value="Genomic_DNA"/>
</dbReference>
<evidence type="ECO:0000313" key="2">
    <source>
        <dbReference type="Proteomes" id="UP000004995"/>
    </source>
</evidence>